<name>A0A0A0HUQ9_PARBD</name>
<evidence type="ECO:0000256" key="1">
    <source>
        <dbReference type="SAM" id="MobiDB-lite"/>
    </source>
</evidence>
<dbReference type="AlphaFoldDB" id="A0A0A0HUQ9"/>
<dbReference type="EMBL" id="KN275959">
    <property type="protein sequence ID" value="KGM92342.1"/>
    <property type="molecule type" value="Genomic_DNA"/>
</dbReference>
<accession>A0A0A0HUQ9</accession>
<dbReference type="KEGG" id="pbn:PADG_11539"/>
<feature type="compositionally biased region" description="Acidic residues" evidence="1">
    <location>
        <begin position="62"/>
        <end position="75"/>
    </location>
</feature>
<sequence length="86" mass="9130">MDMEFGKEKPSSTTKPASHAAQLTTSRSANQDRLPHTDTNSFLSGTSGCKFSARTSSQGFDNVDDDGPDGDGDGDGDGRVVYKAIW</sequence>
<feature type="compositionally biased region" description="Basic and acidic residues" evidence="1">
    <location>
        <begin position="1"/>
        <end position="10"/>
    </location>
</feature>
<dbReference type="GeneID" id="22587436"/>
<organism evidence="2 3">
    <name type="scientific">Paracoccidioides brasiliensis (strain Pb18)</name>
    <dbReference type="NCBI Taxonomy" id="502780"/>
    <lineage>
        <taxon>Eukaryota</taxon>
        <taxon>Fungi</taxon>
        <taxon>Dikarya</taxon>
        <taxon>Ascomycota</taxon>
        <taxon>Pezizomycotina</taxon>
        <taxon>Eurotiomycetes</taxon>
        <taxon>Eurotiomycetidae</taxon>
        <taxon>Onygenales</taxon>
        <taxon>Ajellomycetaceae</taxon>
        <taxon>Paracoccidioides</taxon>
    </lineage>
</organism>
<dbReference type="Proteomes" id="UP000001628">
    <property type="component" value="Unassembled WGS sequence"/>
</dbReference>
<dbReference type="InParanoid" id="A0A0A0HUQ9"/>
<dbReference type="HOGENOM" id="CLU_2498467_0_0_1"/>
<evidence type="ECO:0000313" key="2">
    <source>
        <dbReference type="EMBL" id="KGM92342.1"/>
    </source>
</evidence>
<protein>
    <submittedName>
        <fullName evidence="2">Uncharacterized protein</fullName>
    </submittedName>
</protein>
<evidence type="ECO:0000313" key="3">
    <source>
        <dbReference type="Proteomes" id="UP000001628"/>
    </source>
</evidence>
<feature type="region of interest" description="Disordered" evidence="1">
    <location>
        <begin position="1"/>
        <end position="81"/>
    </location>
</feature>
<dbReference type="RefSeq" id="XP_010758998.1">
    <property type="nucleotide sequence ID" value="XM_010760696.1"/>
</dbReference>
<gene>
    <name evidence="2" type="ORF">PADG_11539</name>
</gene>
<proteinExistence type="predicted"/>
<feature type="compositionally biased region" description="Polar residues" evidence="1">
    <location>
        <begin position="11"/>
        <end position="60"/>
    </location>
</feature>
<reference evidence="2 3" key="1">
    <citation type="journal article" date="2011" name="PLoS Genet.">
        <title>Comparative genomic analysis of human fungal pathogens causing paracoccidioidomycosis.</title>
        <authorList>
            <person name="Desjardins C.A."/>
            <person name="Champion M.D."/>
            <person name="Holder J.W."/>
            <person name="Muszewska A."/>
            <person name="Goldberg J."/>
            <person name="Bailao A.M."/>
            <person name="Brigido M.M."/>
            <person name="Ferreira M.E."/>
            <person name="Garcia A.M."/>
            <person name="Grynberg M."/>
            <person name="Gujja S."/>
            <person name="Heiman D.I."/>
            <person name="Henn M.R."/>
            <person name="Kodira C.D."/>
            <person name="Leon-Narvaez H."/>
            <person name="Longo L.V."/>
            <person name="Ma L.J."/>
            <person name="Malavazi I."/>
            <person name="Matsuo A.L."/>
            <person name="Morais F.V."/>
            <person name="Pereira M."/>
            <person name="Rodriguez-Brito S."/>
            <person name="Sakthikumar S."/>
            <person name="Salem-Izacc S.M."/>
            <person name="Sykes S.M."/>
            <person name="Teixeira M.M."/>
            <person name="Vallejo M.C."/>
            <person name="Walter M.E."/>
            <person name="Yandava C."/>
            <person name="Young S."/>
            <person name="Zeng Q."/>
            <person name="Zucker J."/>
            <person name="Felipe M.S."/>
            <person name="Goldman G.H."/>
            <person name="Haas B.J."/>
            <person name="McEwen J.G."/>
            <person name="Nino-Vega G."/>
            <person name="Puccia R."/>
            <person name="San-Blas G."/>
            <person name="Soares C.M."/>
            <person name="Birren B.W."/>
            <person name="Cuomo C.A."/>
        </authorList>
    </citation>
    <scope>NUCLEOTIDE SEQUENCE [LARGE SCALE GENOMIC DNA]</scope>
    <source>
        <strain evidence="2 3">Pb18</strain>
    </source>
</reference>
<keyword evidence="3" id="KW-1185">Reference proteome</keyword>
<dbReference type="VEuPathDB" id="FungiDB:PADG_11539"/>